<evidence type="ECO:0000313" key="4">
    <source>
        <dbReference type="Proteomes" id="UP000015100"/>
    </source>
</evidence>
<keyword evidence="4" id="KW-1185">Reference proteome</keyword>
<evidence type="ECO:0000256" key="2">
    <source>
        <dbReference type="SAM" id="Phobius"/>
    </source>
</evidence>
<keyword evidence="2" id="KW-0472">Membrane</keyword>
<evidence type="ECO:0000256" key="1">
    <source>
        <dbReference type="SAM" id="MobiDB-lite"/>
    </source>
</evidence>
<dbReference type="Proteomes" id="UP000015100">
    <property type="component" value="Unassembled WGS sequence"/>
</dbReference>
<evidence type="ECO:0000313" key="3">
    <source>
        <dbReference type="EMBL" id="EPS43663.1"/>
    </source>
</evidence>
<sequence>MTSKAERTRSSKKPKNQDTQELRPAGDGEHTETTPASNSPSCDEFIAHQNHSRSAKRKKQRSGFYLTPKRPTSDDLPATSSYSKELASKLLNISLDDVTHISKVIDDVYKSDEGLLITVTTKSRKKEWLKVMTDGIRENLDEDILAYLDSCDHATVGYILFKRALTQKSVLKRLNRYDEKKMANTSSPPPTPDISNDRISSRRLKPAGRWTVESSQGTPPSLGRSDVGTSETTTPEVEGEASATALMDPITTEQPDDKEELQPAIAASRPHKKRRPKALKRIDEEKNYRICTMALLILIILSLWGILFIFFLVVRGQAYTQQQMFALYYGIRDRGYAMLER</sequence>
<keyword evidence="2" id="KW-0812">Transmembrane</keyword>
<feature type="region of interest" description="Disordered" evidence="1">
    <location>
        <begin position="205"/>
        <end position="277"/>
    </location>
</feature>
<feature type="compositionally biased region" description="Basic residues" evidence="1">
    <location>
        <begin position="50"/>
        <end position="61"/>
    </location>
</feature>
<accession>S8BVZ5</accession>
<name>S8BVZ5_DACHA</name>
<reference evidence="3 4" key="1">
    <citation type="journal article" date="2013" name="PLoS Genet.">
        <title>Genomic mechanisms accounting for the adaptation to parasitism in nematode-trapping fungi.</title>
        <authorList>
            <person name="Meerupati T."/>
            <person name="Andersson K.M."/>
            <person name="Friman E."/>
            <person name="Kumar D."/>
            <person name="Tunlid A."/>
            <person name="Ahren D."/>
        </authorList>
    </citation>
    <scope>NUCLEOTIDE SEQUENCE [LARGE SCALE GENOMIC DNA]</scope>
    <source>
        <strain evidence="3 4">CBS 200.50</strain>
    </source>
</reference>
<dbReference type="EMBL" id="AQGS01000071">
    <property type="protein sequence ID" value="EPS43663.1"/>
    <property type="molecule type" value="Genomic_DNA"/>
</dbReference>
<feature type="region of interest" description="Disordered" evidence="1">
    <location>
        <begin position="180"/>
        <end position="199"/>
    </location>
</feature>
<keyword evidence="2" id="KW-1133">Transmembrane helix</keyword>
<feature type="region of interest" description="Disordered" evidence="1">
    <location>
        <begin position="1"/>
        <end position="79"/>
    </location>
</feature>
<gene>
    <name evidence="3" type="ORF">H072_2422</name>
</gene>
<comment type="caution">
    <text evidence="3">The sequence shown here is derived from an EMBL/GenBank/DDBJ whole genome shotgun (WGS) entry which is preliminary data.</text>
</comment>
<proteinExistence type="predicted"/>
<feature type="transmembrane region" description="Helical" evidence="2">
    <location>
        <begin position="293"/>
        <end position="314"/>
    </location>
</feature>
<dbReference type="HOGENOM" id="CLU_813855_0_0_1"/>
<dbReference type="AlphaFoldDB" id="S8BVZ5"/>
<reference evidence="4" key="2">
    <citation type="submission" date="2013-04" db="EMBL/GenBank/DDBJ databases">
        <title>Genomic mechanisms accounting for the adaptation to parasitism in nematode-trapping fungi.</title>
        <authorList>
            <person name="Ahren D.G."/>
        </authorList>
    </citation>
    <scope>NUCLEOTIDE SEQUENCE [LARGE SCALE GENOMIC DNA]</scope>
    <source>
        <strain evidence="4">CBS 200.50</strain>
    </source>
</reference>
<organism evidence="3 4">
    <name type="scientific">Dactylellina haptotyla (strain CBS 200.50)</name>
    <name type="common">Nematode-trapping fungus</name>
    <name type="synonym">Monacrosporium haptotylum</name>
    <dbReference type="NCBI Taxonomy" id="1284197"/>
    <lineage>
        <taxon>Eukaryota</taxon>
        <taxon>Fungi</taxon>
        <taxon>Dikarya</taxon>
        <taxon>Ascomycota</taxon>
        <taxon>Pezizomycotina</taxon>
        <taxon>Orbiliomycetes</taxon>
        <taxon>Orbiliales</taxon>
        <taxon>Orbiliaceae</taxon>
        <taxon>Dactylellina</taxon>
    </lineage>
</organism>
<feature type="compositionally biased region" description="Basic and acidic residues" evidence="1">
    <location>
        <begin position="1"/>
        <end position="32"/>
    </location>
</feature>
<protein>
    <submittedName>
        <fullName evidence="3">Uncharacterized protein</fullName>
    </submittedName>
</protein>